<evidence type="ECO:0000259" key="4">
    <source>
        <dbReference type="Pfam" id="PF02976"/>
    </source>
</evidence>
<evidence type="ECO:0000256" key="3">
    <source>
        <dbReference type="ARBA" id="ARBA00022801"/>
    </source>
</evidence>
<dbReference type="InterPro" id="IPR037057">
    <property type="entry name" value="DNA_rep_MutH/T2_RE_sf"/>
</dbReference>
<dbReference type="AlphaFoldDB" id="A0A1H9UNG7"/>
<keyword evidence="2" id="KW-0255">Endonuclease</keyword>
<evidence type="ECO:0000256" key="2">
    <source>
        <dbReference type="ARBA" id="ARBA00022759"/>
    </source>
</evidence>
<dbReference type="GO" id="GO:0004519">
    <property type="term" value="F:endonuclease activity"/>
    <property type="evidence" value="ECO:0007669"/>
    <property type="project" value="UniProtKB-KW"/>
</dbReference>
<gene>
    <name evidence="5" type="ORF">SAMN02910429_02197</name>
</gene>
<keyword evidence="6" id="KW-1185">Reference proteome</keyword>
<accession>A0A1H9UNG7</accession>
<dbReference type="SUPFAM" id="SSF52980">
    <property type="entry name" value="Restriction endonuclease-like"/>
    <property type="match status" value="1"/>
</dbReference>
<dbReference type="Pfam" id="PF02976">
    <property type="entry name" value="MutH"/>
    <property type="match status" value="1"/>
</dbReference>
<dbReference type="InterPro" id="IPR011337">
    <property type="entry name" value="DNA_rep_MutH/RE_typeII_Sau3AI"/>
</dbReference>
<dbReference type="EMBL" id="FOGW01000034">
    <property type="protein sequence ID" value="SES11060.1"/>
    <property type="molecule type" value="Genomic_DNA"/>
</dbReference>
<organism evidence="5 6">
    <name type="scientific">Lachnobacterium bovis</name>
    <dbReference type="NCBI Taxonomy" id="140626"/>
    <lineage>
        <taxon>Bacteria</taxon>
        <taxon>Bacillati</taxon>
        <taxon>Bacillota</taxon>
        <taxon>Clostridia</taxon>
        <taxon>Lachnospirales</taxon>
        <taxon>Lachnospiraceae</taxon>
        <taxon>Lachnobacterium</taxon>
    </lineage>
</organism>
<sequence length="139" mass="16284">MISYDEPVELDFYKSLAWNKRRLILLIYYWWNKQLESNLLYKIGYVRMFTPPEADLEIIKRDYALIISKIQAGRAHELSETDTMYLGACTKGATAEKSAVPQYYGDKTPARKSAFCFKNSYMTYVLNHYVVGKHLITQF</sequence>
<evidence type="ECO:0000313" key="6">
    <source>
        <dbReference type="Proteomes" id="UP000182471"/>
    </source>
</evidence>
<dbReference type="GO" id="GO:0016787">
    <property type="term" value="F:hydrolase activity"/>
    <property type="evidence" value="ECO:0007669"/>
    <property type="project" value="UniProtKB-KW"/>
</dbReference>
<name>A0A1H9UNG7_9FIRM</name>
<evidence type="ECO:0000313" key="5">
    <source>
        <dbReference type="EMBL" id="SES11060.1"/>
    </source>
</evidence>
<keyword evidence="1" id="KW-0540">Nuclease</keyword>
<protein>
    <submittedName>
        <fullName evidence="5">DNA mismatch repair enzyme MutH</fullName>
    </submittedName>
</protein>
<feature type="domain" description="DNA mismatch repair MutH/Type II restriction enzyme Sau3AI" evidence="4">
    <location>
        <begin position="1"/>
        <end position="62"/>
    </location>
</feature>
<reference evidence="6" key="1">
    <citation type="submission" date="2016-10" db="EMBL/GenBank/DDBJ databases">
        <authorList>
            <person name="Varghese N."/>
            <person name="Submissions S."/>
        </authorList>
    </citation>
    <scope>NUCLEOTIDE SEQUENCE [LARGE SCALE GENOMIC DNA]</scope>
    <source>
        <strain evidence="6">S1b</strain>
    </source>
</reference>
<dbReference type="Gene3D" id="3.40.600.10">
    <property type="entry name" value="DNA mismatch repair MutH/Restriction endonuclease, type II"/>
    <property type="match status" value="1"/>
</dbReference>
<dbReference type="InterPro" id="IPR011335">
    <property type="entry name" value="Restrct_endonuc-II-like"/>
</dbReference>
<evidence type="ECO:0000256" key="1">
    <source>
        <dbReference type="ARBA" id="ARBA00022722"/>
    </source>
</evidence>
<proteinExistence type="predicted"/>
<dbReference type="GO" id="GO:0003677">
    <property type="term" value="F:DNA binding"/>
    <property type="evidence" value="ECO:0007669"/>
    <property type="project" value="InterPro"/>
</dbReference>
<dbReference type="Proteomes" id="UP000182471">
    <property type="component" value="Unassembled WGS sequence"/>
</dbReference>
<keyword evidence="3" id="KW-0378">Hydrolase</keyword>